<dbReference type="OrthoDB" id="2758537at2759"/>
<dbReference type="EMBL" id="ML143608">
    <property type="protein sequence ID" value="TBU21432.1"/>
    <property type="molecule type" value="Genomic_DNA"/>
</dbReference>
<feature type="compositionally biased region" description="Pro residues" evidence="1">
    <location>
        <begin position="295"/>
        <end position="304"/>
    </location>
</feature>
<organism evidence="2">
    <name type="scientific">Dichomitus squalens</name>
    <dbReference type="NCBI Taxonomy" id="114155"/>
    <lineage>
        <taxon>Eukaryota</taxon>
        <taxon>Fungi</taxon>
        <taxon>Dikarya</taxon>
        <taxon>Basidiomycota</taxon>
        <taxon>Agaricomycotina</taxon>
        <taxon>Agaricomycetes</taxon>
        <taxon>Polyporales</taxon>
        <taxon>Polyporaceae</taxon>
        <taxon>Dichomitus</taxon>
    </lineage>
</organism>
<feature type="region of interest" description="Disordered" evidence="1">
    <location>
        <begin position="619"/>
        <end position="656"/>
    </location>
</feature>
<protein>
    <submittedName>
        <fullName evidence="2">Uncharacterized protein</fullName>
    </submittedName>
</protein>
<dbReference type="AlphaFoldDB" id="A0A4Q9M6I4"/>
<gene>
    <name evidence="2" type="ORF">BD311DRAFT_782919</name>
</gene>
<proteinExistence type="predicted"/>
<evidence type="ECO:0000313" key="2">
    <source>
        <dbReference type="EMBL" id="TBU21432.1"/>
    </source>
</evidence>
<accession>A0A4Q9M6I4</accession>
<name>A0A4Q9M6I4_9APHY</name>
<feature type="compositionally biased region" description="Basic residues" evidence="1">
    <location>
        <begin position="281"/>
        <end position="291"/>
    </location>
</feature>
<dbReference type="Proteomes" id="UP000292957">
    <property type="component" value="Unassembled WGS sequence"/>
</dbReference>
<feature type="region of interest" description="Disordered" evidence="1">
    <location>
        <begin position="488"/>
        <end position="511"/>
    </location>
</feature>
<feature type="region of interest" description="Disordered" evidence="1">
    <location>
        <begin position="281"/>
        <end position="351"/>
    </location>
</feature>
<evidence type="ECO:0000256" key="1">
    <source>
        <dbReference type="SAM" id="MobiDB-lite"/>
    </source>
</evidence>
<sequence length="656" mass="73345">MDAQQPQHQHLASMTVNIDSQQQKQHHLQQLQQANPHFAMPAPVELGPPMATGFTVHSPPMHASPHASSSTYGQHQGNIAQPSMFQGNSSLTMGMLMGLDTRYQMAPSYMGYTPQTAHAGPIQPFVPPALTSILMPPGMPPLLMSRPTSQWIVLSNDMAPMVHCKGCPACTTWAHHIQEAARMDLSFAEANRAARVAMQEQLYDHFRRWQGSEGGGMPAELRQEIERLKKENELLCPESEDHGCEIDDLEARVNEAWEASEHHKERARQLEDELRRHRCSRSLSPRLRRRERSPPPRPTPPCPPLYHQFPNRPSPLLYRDRYYAPPRGEPLGPKAAFNSDMEDDNVDSKSKGYNIKKGKQCAFNNANRAVLCRNREQLISQVTGTMPQQPAPPPPAPTLPALGPSAGLDPPRIPGGMRQPHMAVWQEATPIQAADAWSDYVPLNHQQYWELGGGAYNHVRDLLHQYDANGALGAFNYLHQLKMSWSDPHRTETQSQARRARENPGMQNPSHTDRLERWLEYWHQYLDTLLLGRPTRDHTRGHILLRAPIPKLKGAQQSAEHAQFLEGHYPEGTEERLLPYPGQFYERRNPNSGEAFLQWPHTMAEVTAVPALVELALQKNPGATTTQGVDEGQADEPGPSGTVLSIDAPGPSPPSA</sequence>
<reference evidence="2" key="1">
    <citation type="submission" date="2019-01" db="EMBL/GenBank/DDBJ databases">
        <title>Draft genome sequences of three monokaryotic isolates of the white-rot basidiomycete fungus Dichomitus squalens.</title>
        <authorList>
            <consortium name="DOE Joint Genome Institute"/>
            <person name="Lopez S.C."/>
            <person name="Andreopoulos B."/>
            <person name="Pangilinan J."/>
            <person name="Lipzen A."/>
            <person name="Riley R."/>
            <person name="Ahrendt S."/>
            <person name="Ng V."/>
            <person name="Barry K."/>
            <person name="Daum C."/>
            <person name="Grigoriev I.V."/>
            <person name="Hilden K.S."/>
            <person name="Makela M.R."/>
            <person name="de Vries R.P."/>
        </authorList>
    </citation>
    <scope>NUCLEOTIDE SEQUENCE [LARGE SCALE GENOMIC DNA]</scope>
    <source>
        <strain evidence="2">OM18370.1</strain>
    </source>
</reference>